<dbReference type="AlphaFoldDB" id="A0A7C9FCU8"/>
<dbReference type="Proteomes" id="UP000479293">
    <property type="component" value="Unassembled WGS sequence"/>
</dbReference>
<dbReference type="Gene3D" id="3.40.50.1010">
    <property type="entry name" value="5'-nuclease"/>
    <property type="match status" value="1"/>
</dbReference>
<proteinExistence type="predicted"/>
<sequence>MRVVLDTNSLLVCIGKRSQYRPIFDALLEGSIQLLITNDILNEYVEKLEEKTNTAVAENTSNFLLRSPDVERVDIYFNWSIITTDVDDNKFVDCALNGRADYLVTDDKHYNLLKDTGFPLVNVIRTRDFLDLVAK</sequence>
<dbReference type="PANTHER" id="PTHR34610">
    <property type="entry name" value="SSL7007 PROTEIN"/>
    <property type="match status" value="1"/>
</dbReference>
<dbReference type="SUPFAM" id="SSF88723">
    <property type="entry name" value="PIN domain-like"/>
    <property type="match status" value="1"/>
</dbReference>
<organism evidence="2 3">
    <name type="scientific">Salmonirosea aquatica</name>
    <dbReference type="NCBI Taxonomy" id="2654236"/>
    <lineage>
        <taxon>Bacteria</taxon>
        <taxon>Pseudomonadati</taxon>
        <taxon>Bacteroidota</taxon>
        <taxon>Cytophagia</taxon>
        <taxon>Cytophagales</taxon>
        <taxon>Spirosomataceae</taxon>
        <taxon>Salmonirosea</taxon>
    </lineage>
</organism>
<keyword evidence="3" id="KW-1185">Reference proteome</keyword>
<dbReference type="NCBIfam" id="TIGR00305">
    <property type="entry name" value="putative toxin-antitoxin system toxin component, PIN family"/>
    <property type="match status" value="1"/>
</dbReference>
<dbReference type="InterPro" id="IPR002850">
    <property type="entry name" value="PIN_toxin-like"/>
</dbReference>
<accession>A0A7C9FCU8</accession>
<protein>
    <submittedName>
        <fullName evidence="2">Putative toxin-antitoxin system toxin component, PIN family</fullName>
    </submittedName>
</protein>
<evidence type="ECO:0000313" key="3">
    <source>
        <dbReference type="Proteomes" id="UP000479293"/>
    </source>
</evidence>
<evidence type="ECO:0000313" key="2">
    <source>
        <dbReference type="EMBL" id="MPR34010.1"/>
    </source>
</evidence>
<evidence type="ECO:0000259" key="1">
    <source>
        <dbReference type="SMART" id="SM00670"/>
    </source>
</evidence>
<dbReference type="InterPro" id="IPR002716">
    <property type="entry name" value="PIN_dom"/>
</dbReference>
<name>A0A7C9FCU8_9BACT</name>
<dbReference type="PANTHER" id="PTHR34610:SF3">
    <property type="entry name" value="SSL7007 PROTEIN"/>
    <property type="match status" value="1"/>
</dbReference>
<dbReference type="RefSeq" id="WP_152759860.1">
    <property type="nucleotide sequence ID" value="NZ_WHLY01000002.1"/>
</dbReference>
<dbReference type="SMART" id="SM00670">
    <property type="entry name" value="PINc"/>
    <property type="match status" value="1"/>
</dbReference>
<dbReference type="InterPro" id="IPR029060">
    <property type="entry name" value="PIN-like_dom_sf"/>
</dbReference>
<reference evidence="2 3" key="1">
    <citation type="submission" date="2019-10" db="EMBL/GenBank/DDBJ databases">
        <title>Draft Genome Sequence of Cytophagaceae sp. SJW1-29.</title>
        <authorList>
            <person name="Choi A."/>
        </authorList>
    </citation>
    <scope>NUCLEOTIDE SEQUENCE [LARGE SCALE GENOMIC DNA]</scope>
    <source>
        <strain evidence="2 3">SJW1-29</strain>
    </source>
</reference>
<gene>
    <name evidence="2" type="ORF">GBK04_11685</name>
</gene>
<dbReference type="Pfam" id="PF13470">
    <property type="entry name" value="PIN_3"/>
    <property type="match status" value="1"/>
</dbReference>
<comment type="caution">
    <text evidence="2">The sequence shown here is derived from an EMBL/GenBank/DDBJ whole genome shotgun (WGS) entry which is preliminary data.</text>
</comment>
<feature type="domain" description="PIN" evidence="1">
    <location>
        <begin position="1"/>
        <end position="112"/>
    </location>
</feature>
<dbReference type="EMBL" id="WHLY01000002">
    <property type="protein sequence ID" value="MPR34010.1"/>
    <property type="molecule type" value="Genomic_DNA"/>
</dbReference>